<gene>
    <name evidence="3" type="primary">LOC120281068</name>
</gene>
<dbReference type="Proteomes" id="UP001515500">
    <property type="component" value="Chromosome 17"/>
</dbReference>
<feature type="compositionally biased region" description="Low complexity" evidence="1">
    <location>
        <begin position="136"/>
        <end position="153"/>
    </location>
</feature>
<dbReference type="AlphaFoldDB" id="A0AB40D0Z5"/>
<feature type="region of interest" description="Disordered" evidence="1">
    <location>
        <begin position="266"/>
        <end position="300"/>
    </location>
</feature>
<organism evidence="2 3">
    <name type="scientific">Dioscorea cayennensis subsp. rotundata</name>
    <name type="common">White Guinea yam</name>
    <name type="synonym">Dioscorea rotundata</name>
    <dbReference type="NCBI Taxonomy" id="55577"/>
    <lineage>
        <taxon>Eukaryota</taxon>
        <taxon>Viridiplantae</taxon>
        <taxon>Streptophyta</taxon>
        <taxon>Embryophyta</taxon>
        <taxon>Tracheophyta</taxon>
        <taxon>Spermatophyta</taxon>
        <taxon>Magnoliopsida</taxon>
        <taxon>Liliopsida</taxon>
        <taxon>Dioscoreales</taxon>
        <taxon>Dioscoreaceae</taxon>
        <taxon>Dioscorea</taxon>
    </lineage>
</organism>
<feature type="region of interest" description="Disordered" evidence="1">
    <location>
        <begin position="130"/>
        <end position="163"/>
    </location>
</feature>
<name>A0AB40D0Z5_DIOCR</name>
<protein>
    <submittedName>
        <fullName evidence="3">Uncharacterized protein LOC120281068</fullName>
    </submittedName>
</protein>
<sequence>MDADPNSYNGLNCANKQMLDVASGGSLCGKQRSATYSLIEEMTSNGYQWSSKRNKSVKVAGIYQVDAITTLAAQVEVITKRLDTIPSISQASRPSCESWGSQGDPCGSYSFDVGAGQTEQVDFVGQNKRYQSNPYRRGQGAQQQPRPPQQNAQPSPPSGPSNELTILLTRYIKDNEVHLQGHEEKMKNTNATVRNLEHHMAQISKLIEERLPGFLPSNTKVNPQESLKSVTLRSGKQLQGPIEKEPELEIVEPQLRVSQTVDCDLKTPVNGEEKEEEWGKGKTDLPEYQPELPNPVKLKNDQQEEQYKMFLDVFKTLHINVTFV</sequence>
<proteinExistence type="predicted"/>
<evidence type="ECO:0000313" key="3">
    <source>
        <dbReference type="RefSeq" id="XP_039143939.1"/>
    </source>
</evidence>
<keyword evidence="2" id="KW-1185">Reference proteome</keyword>
<dbReference type="GeneID" id="120281068"/>
<evidence type="ECO:0000256" key="1">
    <source>
        <dbReference type="SAM" id="MobiDB-lite"/>
    </source>
</evidence>
<reference evidence="3" key="1">
    <citation type="submission" date="2025-08" db="UniProtKB">
        <authorList>
            <consortium name="RefSeq"/>
        </authorList>
    </citation>
    <scope>IDENTIFICATION</scope>
</reference>
<dbReference type="RefSeq" id="XP_039143939.1">
    <property type="nucleotide sequence ID" value="XM_039288005.1"/>
</dbReference>
<evidence type="ECO:0000313" key="2">
    <source>
        <dbReference type="Proteomes" id="UP001515500"/>
    </source>
</evidence>
<accession>A0AB40D0Z5</accession>